<keyword evidence="3" id="KW-1185">Reference proteome</keyword>
<evidence type="ECO:0000313" key="2">
    <source>
        <dbReference type="EMBL" id="KAG5308152.1"/>
    </source>
</evidence>
<organism evidence="2 3">
    <name type="scientific">Pseudoatta argentina</name>
    <dbReference type="NCBI Taxonomy" id="621737"/>
    <lineage>
        <taxon>Eukaryota</taxon>
        <taxon>Metazoa</taxon>
        <taxon>Ecdysozoa</taxon>
        <taxon>Arthropoda</taxon>
        <taxon>Hexapoda</taxon>
        <taxon>Insecta</taxon>
        <taxon>Pterygota</taxon>
        <taxon>Neoptera</taxon>
        <taxon>Endopterygota</taxon>
        <taxon>Hymenoptera</taxon>
        <taxon>Apocrita</taxon>
        <taxon>Aculeata</taxon>
        <taxon>Formicoidea</taxon>
        <taxon>Formicidae</taxon>
        <taxon>Myrmicinae</taxon>
        <taxon>Pseudoatta</taxon>
    </lineage>
</organism>
<dbReference type="Proteomes" id="UP000668214">
    <property type="component" value="Unassembled WGS sequence"/>
</dbReference>
<evidence type="ECO:0000313" key="3">
    <source>
        <dbReference type="Proteomes" id="UP000668214"/>
    </source>
</evidence>
<dbReference type="InterPro" id="IPR040676">
    <property type="entry name" value="DUF5641"/>
</dbReference>
<dbReference type="Gene3D" id="3.30.420.10">
    <property type="entry name" value="Ribonuclease H-like superfamily/Ribonuclease H"/>
    <property type="match status" value="1"/>
</dbReference>
<dbReference type="Pfam" id="PF18701">
    <property type="entry name" value="DUF5641"/>
    <property type="match status" value="1"/>
</dbReference>
<evidence type="ECO:0000259" key="1">
    <source>
        <dbReference type="Pfam" id="PF18701"/>
    </source>
</evidence>
<name>A0A836EXA3_9HYME</name>
<accession>A0A836EXA3</accession>
<dbReference type="AlphaFoldDB" id="A0A836EXA3"/>
<dbReference type="EMBL" id="JAANIA010002897">
    <property type="protein sequence ID" value="KAG5308152.1"/>
    <property type="molecule type" value="Genomic_DNA"/>
</dbReference>
<dbReference type="GO" id="GO:0003676">
    <property type="term" value="F:nucleic acid binding"/>
    <property type="evidence" value="ECO:0007669"/>
    <property type="project" value="InterPro"/>
</dbReference>
<protein>
    <submittedName>
        <fullName evidence="2">GT2D2 protein</fullName>
    </submittedName>
</protein>
<gene>
    <name evidence="2" type="primary">Gtf2ird2_2</name>
    <name evidence="2" type="ORF">G6Z78_0006647</name>
</gene>
<reference evidence="2" key="1">
    <citation type="submission" date="2020-02" db="EMBL/GenBank/DDBJ databases">
        <title>Relaxed selection underlies rapid genomic changes in the transitions from sociality to social parasitism in ants.</title>
        <authorList>
            <person name="Bi X."/>
        </authorList>
    </citation>
    <scope>NUCLEOTIDE SEQUENCE</scope>
    <source>
        <strain evidence="2">BGI-DK2014c</strain>
        <tissue evidence="2">Whole body</tissue>
    </source>
</reference>
<dbReference type="PANTHER" id="PTHR45913:SF20">
    <property type="entry name" value="GENERAL TRANSCRIPTION FACTOR II-I REPEAT DOMAIN-CONTAINING PROTEIN 2"/>
    <property type="match status" value="1"/>
</dbReference>
<dbReference type="PANTHER" id="PTHR45913">
    <property type="entry name" value="EPM2A-INTERACTING PROTEIN 1"/>
    <property type="match status" value="1"/>
</dbReference>
<proteinExistence type="predicted"/>
<comment type="caution">
    <text evidence="2">The sequence shown here is derived from an EMBL/GenBank/DDBJ whole genome shotgun (WGS) entry which is preliminary data.</text>
</comment>
<feature type="non-terminal residue" evidence="2">
    <location>
        <position position="1"/>
    </location>
</feature>
<feature type="domain" description="DUF5641" evidence="1">
    <location>
        <begin position="862"/>
        <end position="920"/>
    </location>
</feature>
<feature type="non-terminal residue" evidence="2">
    <location>
        <position position="1114"/>
    </location>
</feature>
<sequence>MRYWSGENPRELHQKPLHCERVTVWCAISVMGIIGPYFFEENERAITVRAALYRSMIEEFFLPSLEEMNVRDVYNKGIDIFEAVNQSLQKFDIDFLKTLIKSGQKFLSHQEFQNFLGDHNAIYTDVLVLSAEKCLEKLFAMRKEIFLFTREYNKCMTLFKNHLENNNHHFFPFKKQFNIIKSLISQFNTRFNDFKTLRQDLILFENPLTVQIEEQSLGFQKELCDLQCDISIKIRQEKGIEFFKILDVLCYPRLRSINMPIETLFQKNNGKNRSAMNCHIYEKSFASDDTRIRDHCHLTDRYRVLLLPSLKKQRELIQGPNDKLASFLSSDYVYAANVCDSDSPNARVICLMYYDVNNLYRRIVQRRGDPLFRDKCKIMYTDMDSLIYCVECEDVYEITKRDIARFDTSDYPMNNAYGIPLANKKVPSLVKNENNGVIMTEFVGLKAKMYASSSINDTSIKKCNNISIFKKKWLYFKQFKCWLREAPHDENLFYFLICDKYPTAYLSHIYRHANFEVCVNKKNIAHTIANEILSLFQYIGKDPNVLQIFNDKWMTFLVRYYTNSSSKQSAVFTEFYEYFQEKSLKILKLCDMRWFSRYFCVERLLEYWDTIRYFLYETVSECQRFFLSIMDNVETKAFFFNSIFYIFLNKFNTHFQSLQTQIHELQSKSLTLLYIISADITKMYRQILIDEDQAAKVVIRSFRGMNRCLPNCITDSLSLSLSSPLSLFSLSPLSLLSLFSLSPLSLLSPSPLSSAVHSSPLREHNAIRGTPNTKKSKPVFLAKMLESNVIDVLFMRRSKLSKIVRIFAYCQRFLHHLRTKSNQGGIHSSFEALRLKNAKTWMKHRRIGNLNLDHVKESRLFNWQRIQYLQQNLWERLNKEYISELKWKKSFPPLEINRLDLIKEDNLLPSKWKLERIMEQIQQHWIAAGIFVEACTETAKMTHIGRIDQHNERKCYPRNVIAGVYSNGKSAHTTYEFSLNVLSRYKILEQPTQIIYLPIIARSITNLTTCRRPERLLDFRGEEITIRLHNIHSATGLYTLPGIISTLKNSVIVSSNRSAIMRNAGWHAQTTAVRYFNSCVLMHHAKCKSLQTCQSNSEIANPCKYYVMDHANKE</sequence>
<dbReference type="InterPro" id="IPR036397">
    <property type="entry name" value="RNaseH_sf"/>
</dbReference>